<protein>
    <submittedName>
        <fullName evidence="2">Uncharacterized protein</fullName>
    </submittedName>
</protein>
<dbReference type="EMBL" id="JBGFUD010011448">
    <property type="protein sequence ID" value="MFH4983209.1"/>
    <property type="molecule type" value="Genomic_DNA"/>
</dbReference>
<dbReference type="AlphaFoldDB" id="A0ABD6F0H6"/>
<feature type="non-terminal residue" evidence="2">
    <location>
        <position position="1"/>
    </location>
</feature>
<evidence type="ECO:0000313" key="3">
    <source>
        <dbReference type="Proteomes" id="UP001608902"/>
    </source>
</evidence>
<dbReference type="Proteomes" id="UP001608902">
    <property type="component" value="Unassembled WGS sequence"/>
</dbReference>
<evidence type="ECO:0000256" key="1">
    <source>
        <dbReference type="SAM" id="Phobius"/>
    </source>
</evidence>
<feature type="transmembrane region" description="Helical" evidence="1">
    <location>
        <begin position="28"/>
        <end position="48"/>
    </location>
</feature>
<accession>A0ABD6F0H6</accession>
<keyword evidence="1" id="KW-0472">Membrane</keyword>
<reference evidence="2 3" key="1">
    <citation type="submission" date="2024-08" db="EMBL/GenBank/DDBJ databases">
        <title>Gnathostoma spinigerum genome.</title>
        <authorList>
            <person name="Gonzalez-Bertolin B."/>
            <person name="Monzon S."/>
            <person name="Zaballos A."/>
            <person name="Jimenez P."/>
            <person name="Dekumyoy P."/>
            <person name="Varona S."/>
            <person name="Cuesta I."/>
            <person name="Sumanam S."/>
            <person name="Adisakwattana P."/>
            <person name="Gasser R.B."/>
            <person name="Hernandez-Gonzalez A."/>
            <person name="Young N.D."/>
            <person name="Perteguer M.J."/>
        </authorList>
    </citation>
    <scope>NUCLEOTIDE SEQUENCE [LARGE SCALE GENOMIC DNA]</scope>
    <source>
        <strain evidence="2">AL3</strain>
        <tissue evidence="2">Liver</tissue>
    </source>
</reference>
<keyword evidence="1" id="KW-0812">Transmembrane</keyword>
<gene>
    <name evidence="2" type="ORF">AB6A40_009918</name>
</gene>
<sequence>SFERGCSEGFSHSCLNPLLRWFHSQMDILAILAYVILFPLKLIVVIILRDDIEELFGEIIYADNQDKYRHWAAADAEEEVRISPNSLDEIDENQLTVNYASIHKKSSKLLQFNLHRKLADAGIPPRLTS</sequence>
<keyword evidence="1" id="KW-1133">Transmembrane helix</keyword>
<evidence type="ECO:0000313" key="2">
    <source>
        <dbReference type="EMBL" id="MFH4983209.1"/>
    </source>
</evidence>
<keyword evidence="3" id="KW-1185">Reference proteome</keyword>
<comment type="caution">
    <text evidence="2">The sequence shown here is derived from an EMBL/GenBank/DDBJ whole genome shotgun (WGS) entry which is preliminary data.</text>
</comment>
<proteinExistence type="predicted"/>
<organism evidence="2 3">
    <name type="scientific">Gnathostoma spinigerum</name>
    <dbReference type="NCBI Taxonomy" id="75299"/>
    <lineage>
        <taxon>Eukaryota</taxon>
        <taxon>Metazoa</taxon>
        <taxon>Ecdysozoa</taxon>
        <taxon>Nematoda</taxon>
        <taxon>Chromadorea</taxon>
        <taxon>Rhabditida</taxon>
        <taxon>Spirurina</taxon>
        <taxon>Gnathostomatomorpha</taxon>
        <taxon>Gnathostomatoidea</taxon>
        <taxon>Gnathostomatidae</taxon>
        <taxon>Gnathostoma</taxon>
    </lineage>
</organism>
<name>A0ABD6F0H6_9BILA</name>